<dbReference type="Proteomes" id="UP000295341">
    <property type="component" value="Unassembled WGS sequence"/>
</dbReference>
<keyword evidence="1" id="KW-0732">Signal</keyword>
<comment type="caution">
    <text evidence="2">The sequence shown here is derived from an EMBL/GenBank/DDBJ whole genome shotgun (WGS) entry which is preliminary data.</text>
</comment>
<sequence length="371" mass="39023">MRFTQVLMSSAVVAAAFIGPQAHAAGPTLSDVLGNSGITLGGSFDASYDWSPNDAVTGRVFDVEKDAFSFHQANLTASKAFDGGVGATVNVLLGDDAQITSGGGDEVDVVQGFLSYTAGNLSLIGGRYVTLAGMEVINSAGNLNASRSALFFLQPLTHEGVRATYKINDLASVSLGLNNAQFATTEFDENNTDTTIEAQLALTPAKNLSIYLTGYSGNEDSSSIDDLTTPGNEADDANLRSDTLDLVVNLNVTDALYLGLNADYFNTEEVGGGSFEVYGVAGYVGLKLSPKFRVALRSEYISADDDAGQGDTYLRENTVTLAYAVTDNLELLAEARADKVSGSLNNEVFAPIDGAPEDDQYTGTLKAILKF</sequence>
<reference evidence="2 3" key="1">
    <citation type="submission" date="2019-03" db="EMBL/GenBank/DDBJ databases">
        <title>Genomic Encyclopedia of Type Strains, Phase IV (KMG-IV): sequencing the most valuable type-strain genomes for metagenomic binning, comparative biology and taxonomic classification.</title>
        <authorList>
            <person name="Goeker M."/>
        </authorList>
    </citation>
    <scope>NUCLEOTIDE SEQUENCE [LARGE SCALE GENOMIC DNA]</scope>
    <source>
        <strain evidence="2 3">DSM 26377</strain>
    </source>
</reference>
<protein>
    <submittedName>
        <fullName evidence="2">Putative OmpL-like beta-barrel porin-2</fullName>
    </submittedName>
</protein>
<feature type="chain" id="PRO_5020230525" evidence="1">
    <location>
        <begin position="25"/>
        <end position="371"/>
    </location>
</feature>
<dbReference type="Pfam" id="PF07642">
    <property type="entry name" value="BBP2"/>
    <property type="match status" value="1"/>
</dbReference>
<dbReference type="RefSeq" id="WP_133882433.1">
    <property type="nucleotide sequence ID" value="NZ_MWIN01000018.1"/>
</dbReference>
<accession>A0A4R7P5A3</accession>
<proteinExistence type="predicted"/>
<dbReference type="OrthoDB" id="5631879at2"/>
<gene>
    <name evidence="2" type="ORF">DFR24_3298</name>
</gene>
<evidence type="ECO:0000313" key="2">
    <source>
        <dbReference type="EMBL" id="TDU28917.1"/>
    </source>
</evidence>
<dbReference type="EMBL" id="SOBT01000009">
    <property type="protein sequence ID" value="TDU28917.1"/>
    <property type="molecule type" value="Genomic_DNA"/>
</dbReference>
<dbReference type="AlphaFoldDB" id="A0A4R7P5A3"/>
<evidence type="ECO:0000256" key="1">
    <source>
        <dbReference type="SAM" id="SignalP"/>
    </source>
</evidence>
<dbReference type="InterPro" id="IPR011486">
    <property type="entry name" value="BBP2"/>
</dbReference>
<evidence type="ECO:0000313" key="3">
    <source>
        <dbReference type="Proteomes" id="UP000295341"/>
    </source>
</evidence>
<feature type="signal peptide" evidence="1">
    <location>
        <begin position="1"/>
        <end position="24"/>
    </location>
</feature>
<dbReference type="SUPFAM" id="SSF56935">
    <property type="entry name" value="Porins"/>
    <property type="match status" value="1"/>
</dbReference>
<organism evidence="2 3">
    <name type="scientific">Panacagrimonas perspica</name>
    <dbReference type="NCBI Taxonomy" id="381431"/>
    <lineage>
        <taxon>Bacteria</taxon>
        <taxon>Pseudomonadati</taxon>
        <taxon>Pseudomonadota</taxon>
        <taxon>Gammaproteobacteria</taxon>
        <taxon>Nevskiales</taxon>
        <taxon>Nevskiaceae</taxon>
        <taxon>Panacagrimonas</taxon>
    </lineage>
</organism>
<keyword evidence="3" id="KW-1185">Reference proteome</keyword>
<name>A0A4R7P5A3_9GAMM</name>